<organism evidence="2 3">
    <name type="scientific">Paracoccidioides brasiliensis (strain Pb18)</name>
    <dbReference type="NCBI Taxonomy" id="502780"/>
    <lineage>
        <taxon>Eukaryota</taxon>
        <taxon>Fungi</taxon>
        <taxon>Dikarya</taxon>
        <taxon>Ascomycota</taxon>
        <taxon>Pezizomycotina</taxon>
        <taxon>Eurotiomycetes</taxon>
        <taxon>Eurotiomycetidae</taxon>
        <taxon>Onygenales</taxon>
        <taxon>Ajellomycetaceae</taxon>
        <taxon>Paracoccidioides</taxon>
    </lineage>
</organism>
<dbReference type="Proteomes" id="UP000001628">
    <property type="component" value="Unassembled WGS sequence"/>
</dbReference>
<evidence type="ECO:0000313" key="2">
    <source>
        <dbReference type="EMBL" id="EEH47455.2"/>
    </source>
</evidence>
<protein>
    <submittedName>
        <fullName evidence="2">Uncharacterized protein</fullName>
    </submittedName>
</protein>
<name>C1G8F3_PARBD</name>
<sequence length="98" mass="11323">MMISRPSSIVEEAKTTLRQQNMAFSIVVTWDKEARTKGQNHFPRKSGQGKDQPFPRLPKNREWEQKEIIVTGANIKLRALRDFSSLNVQTVSRRPDVD</sequence>
<evidence type="ECO:0000313" key="3">
    <source>
        <dbReference type="Proteomes" id="UP000001628"/>
    </source>
</evidence>
<gene>
    <name evidence="2" type="ORF">PADG_03539</name>
</gene>
<dbReference type="HOGENOM" id="CLU_2334220_0_0_1"/>
<feature type="region of interest" description="Disordered" evidence="1">
    <location>
        <begin position="35"/>
        <end position="60"/>
    </location>
</feature>
<dbReference type="AlphaFoldDB" id="C1G8F3"/>
<dbReference type="GeneID" id="22582832"/>
<accession>C1G8F3</accession>
<reference evidence="2 3" key="1">
    <citation type="journal article" date="2011" name="PLoS Genet.">
        <title>Comparative genomic analysis of human fungal pathogens causing paracoccidioidomycosis.</title>
        <authorList>
            <person name="Desjardins C.A."/>
            <person name="Champion M.D."/>
            <person name="Holder J.W."/>
            <person name="Muszewska A."/>
            <person name="Goldberg J."/>
            <person name="Bailao A.M."/>
            <person name="Brigido M.M."/>
            <person name="Ferreira M.E."/>
            <person name="Garcia A.M."/>
            <person name="Grynberg M."/>
            <person name="Gujja S."/>
            <person name="Heiman D.I."/>
            <person name="Henn M.R."/>
            <person name="Kodira C.D."/>
            <person name="Leon-Narvaez H."/>
            <person name="Longo L.V."/>
            <person name="Ma L.J."/>
            <person name="Malavazi I."/>
            <person name="Matsuo A.L."/>
            <person name="Morais F.V."/>
            <person name="Pereira M."/>
            <person name="Rodriguez-Brito S."/>
            <person name="Sakthikumar S."/>
            <person name="Salem-Izacc S.M."/>
            <person name="Sykes S.M."/>
            <person name="Teixeira M.M."/>
            <person name="Vallejo M.C."/>
            <person name="Walter M.E."/>
            <person name="Yandava C."/>
            <person name="Young S."/>
            <person name="Zeng Q."/>
            <person name="Zucker J."/>
            <person name="Felipe M.S."/>
            <person name="Goldman G.H."/>
            <person name="Haas B.J."/>
            <person name="McEwen J.G."/>
            <person name="Nino-Vega G."/>
            <person name="Puccia R."/>
            <person name="San-Blas G."/>
            <person name="Soares C.M."/>
            <person name="Birren B.W."/>
            <person name="Cuomo C.A."/>
        </authorList>
    </citation>
    <scope>NUCLEOTIDE SEQUENCE [LARGE SCALE GENOMIC DNA]</scope>
    <source>
        <strain evidence="2 3">Pb18</strain>
    </source>
</reference>
<dbReference type="EMBL" id="KN275960">
    <property type="protein sequence ID" value="EEH47455.2"/>
    <property type="molecule type" value="Genomic_DNA"/>
</dbReference>
<dbReference type="KEGG" id="pbn:PADG_03539"/>
<keyword evidence="3" id="KW-1185">Reference proteome</keyword>
<dbReference type="RefSeq" id="XP_010759081.1">
    <property type="nucleotide sequence ID" value="XM_010760779.1"/>
</dbReference>
<dbReference type="VEuPathDB" id="FungiDB:PADG_03539"/>
<dbReference type="InParanoid" id="C1G8F3"/>
<evidence type="ECO:0000256" key="1">
    <source>
        <dbReference type="SAM" id="MobiDB-lite"/>
    </source>
</evidence>
<proteinExistence type="predicted"/>